<name>A0ABD5RAS6_9EURY</name>
<dbReference type="Pfam" id="PF23956">
    <property type="entry name" value="DUF7285"/>
    <property type="match status" value="1"/>
</dbReference>
<feature type="compositionally biased region" description="Polar residues" evidence="1">
    <location>
        <begin position="116"/>
        <end position="126"/>
    </location>
</feature>
<dbReference type="RefSeq" id="WP_227231555.1">
    <property type="nucleotide sequence ID" value="NZ_JAJCVJ010000004.1"/>
</dbReference>
<feature type="transmembrane region" description="Helical" evidence="2">
    <location>
        <begin position="32"/>
        <end position="51"/>
    </location>
</feature>
<keyword evidence="2" id="KW-0472">Membrane</keyword>
<evidence type="ECO:0000256" key="2">
    <source>
        <dbReference type="SAM" id="Phobius"/>
    </source>
</evidence>
<dbReference type="InterPro" id="IPR055709">
    <property type="entry name" value="DUF7285"/>
</dbReference>
<proteinExistence type="predicted"/>
<evidence type="ECO:0000313" key="3">
    <source>
        <dbReference type="EMBL" id="MFC5367042.1"/>
    </source>
</evidence>
<dbReference type="AlphaFoldDB" id="A0ABD5RAS6"/>
<reference evidence="3 4" key="1">
    <citation type="journal article" date="2019" name="Int. J. Syst. Evol. Microbiol.">
        <title>The Global Catalogue of Microorganisms (GCM) 10K type strain sequencing project: providing services to taxonomists for standard genome sequencing and annotation.</title>
        <authorList>
            <consortium name="The Broad Institute Genomics Platform"/>
            <consortium name="The Broad Institute Genome Sequencing Center for Infectious Disease"/>
            <person name="Wu L."/>
            <person name="Ma J."/>
        </authorList>
    </citation>
    <scope>NUCLEOTIDE SEQUENCE [LARGE SCALE GENOMIC DNA]</scope>
    <source>
        <strain evidence="3 4">CGMCC 1.12237</strain>
    </source>
</reference>
<gene>
    <name evidence="3" type="ORF">ACFPJ5_08820</name>
</gene>
<evidence type="ECO:0008006" key="5">
    <source>
        <dbReference type="Google" id="ProtNLM"/>
    </source>
</evidence>
<keyword evidence="4" id="KW-1185">Reference proteome</keyword>
<feature type="region of interest" description="Disordered" evidence="1">
    <location>
        <begin position="109"/>
        <end position="129"/>
    </location>
</feature>
<organism evidence="3 4">
    <name type="scientific">Salinirubrum litoreum</name>
    <dbReference type="NCBI Taxonomy" id="1126234"/>
    <lineage>
        <taxon>Archaea</taxon>
        <taxon>Methanobacteriati</taxon>
        <taxon>Methanobacteriota</taxon>
        <taxon>Stenosarchaea group</taxon>
        <taxon>Halobacteria</taxon>
        <taxon>Halobacteriales</taxon>
        <taxon>Haloferacaceae</taxon>
        <taxon>Salinirubrum</taxon>
    </lineage>
</organism>
<dbReference type="Proteomes" id="UP001596201">
    <property type="component" value="Unassembled WGS sequence"/>
</dbReference>
<comment type="caution">
    <text evidence="3">The sequence shown here is derived from an EMBL/GenBank/DDBJ whole genome shotgun (WGS) entry which is preliminary data.</text>
</comment>
<protein>
    <recommendedName>
        <fullName evidence="5">Pilin/flagellin</fullName>
    </recommendedName>
</protein>
<keyword evidence="2" id="KW-0812">Transmembrane</keyword>
<sequence length="148" mass="15493">MSRSSVCDGAVGDADCDVDFGTEDTRGQVEPLAALAAVFAVCVGLALYGGVLSSVTPETSRNLAEPTLDRVHDRVSTGGVAVPERLDAARAVGPEGYDLNLSLTADDRRWSVGETPPQSTTDTASRPTGVRIVPGRVDPGRLRVVIWS</sequence>
<dbReference type="EMBL" id="JBHSKX010000001">
    <property type="protein sequence ID" value="MFC5367042.1"/>
    <property type="molecule type" value="Genomic_DNA"/>
</dbReference>
<keyword evidence="2" id="KW-1133">Transmembrane helix</keyword>
<evidence type="ECO:0000256" key="1">
    <source>
        <dbReference type="SAM" id="MobiDB-lite"/>
    </source>
</evidence>
<evidence type="ECO:0000313" key="4">
    <source>
        <dbReference type="Proteomes" id="UP001596201"/>
    </source>
</evidence>
<accession>A0ABD5RAS6</accession>